<organism evidence="2 3">
    <name type="scientific">Fomitopsis schrenkii</name>
    <name type="common">Brown rot fungus</name>
    <dbReference type="NCBI Taxonomy" id="2126942"/>
    <lineage>
        <taxon>Eukaryota</taxon>
        <taxon>Fungi</taxon>
        <taxon>Dikarya</taxon>
        <taxon>Basidiomycota</taxon>
        <taxon>Agaricomycotina</taxon>
        <taxon>Agaricomycetes</taxon>
        <taxon>Polyporales</taxon>
        <taxon>Fomitopsis</taxon>
    </lineage>
</organism>
<keyword evidence="1" id="KW-1133">Transmembrane helix</keyword>
<evidence type="ECO:0000313" key="3">
    <source>
        <dbReference type="Proteomes" id="UP000015241"/>
    </source>
</evidence>
<accession>S8DQA4</accession>
<name>S8DQA4_FOMSC</name>
<proteinExistence type="predicted"/>
<feature type="transmembrane region" description="Helical" evidence="1">
    <location>
        <begin position="149"/>
        <end position="172"/>
    </location>
</feature>
<reference evidence="2 3" key="1">
    <citation type="journal article" date="2012" name="Science">
        <title>The Paleozoic origin of enzymatic lignin decomposition reconstructed from 31 fungal genomes.</title>
        <authorList>
            <person name="Floudas D."/>
            <person name="Binder M."/>
            <person name="Riley R."/>
            <person name="Barry K."/>
            <person name="Blanchette R.A."/>
            <person name="Henrissat B."/>
            <person name="Martinez A.T."/>
            <person name="Otillar R."/>
            <person name="Spatafora J.W."/>
            <person name="Yadav J.S."/>
            <person name="Aerts A."/>
            <person name="Benoit I."/>
            <person name="Boyd A."/>
            <person name="Carlson A."/>
            <person name="Copeland A."/>
            <person name="Coutinho P.M."/>
            <person name="de Vries R.P."/>
            <person name="Ferreira P."/>
            <person name="Findley K."/>
            <person name="Foster B."/>
            <person name="Gaskell J."/>
            <person name="Glotzer D."/>
            <person name="Gorecki P."/>
            <person name="Heitman J."/>
            <person name="Hesse C."/>
            <person name="Hori C."/>
            <person name="Igarashi K."/>
            <person name="Jurgens J.A."/>
            <person name="Kallen N."/>
            <person name="Kersten P."/>
            <person name="Kohler A."/>
            <person name="Kuees U."/>
            <person name="Kumar T.K.A."/>
            <person name="Kuo A."/>
            <person name="LaButti K."/>
            <person name="Larrondo L.F."/>
            <person name="Lindquist E."/>
            <person name="Ling A."/>
            <person name="Lombard V."/>
            <person name="Lucas S."/>
            <person name="Lundell T."/>
            <person name="Martin R."/>
            <person name="McLaughlin D.J."/>
            <person name="Morgenstern I."/>
            <person name="Morin E."/>
            <person name="Murat C."/>
            <person name="Nagy L.G."/>
            <person name="Nolan M."/>
            <person name="Ohm R.A."/>
            <person name="Patyshakuliyeva A."/>
            <person name="Rokas A."/>
            <person name="Ruiz-Duenas F.J."/>
            <person name="Sabat G."/>
            <person name="Salamov A."/>
            <person name="Samejima M."/>
            <person name="Schmutz J."/>
            <person name="Slot J.C."/>
            <person name="St John F."/>
            <person name="Stenlid J."/>
            <person name="Sun H."/>
            <person name="Sun S."/>
            <person name="Syed K."/>
            <person name="Tsang A."/>
            <person name="Wiebenga A."/>
            <person name="Young D."/>
            <person name="Pisabarro A."/>
            <person name="Eastwood D.C."/>
            <person name="Martin F."/>
            <person name="Cullen D."/>
            <person name="Grigoriev I.V."/>
            <person name="Hibbett D.S."/>
        </authorList>
    </citation>
    <scope>NUCLEOTIDE SEQUENCE</scope>
    <source>
        <strain evidence="3">FP-58527</strain>
    </source>
</reference>
<gene>
    <name evidence="2" type="ORF">FOMPIDRAFT_1054697</name>
</gene>
<evidence type="ECO:0000313" key="2">
    <source>
        <dbReference type="EMBL" id="EPS94847.1"/>
    </source>
</evidence>
<dbReference type="Proteomes" id="UP000015241">
    <property type="component" value="Unassembled WGS sequence"/>
</dbReference>
<dbReference type="AlphaFoldDB" id="S8DQA4"/>
<keyword evidence="1" id="KW-0472">Membrane</keyword>
<sequence>MCYGVDIDTEVLLKCAIDHHLVMYYDEGCSEPESDEDGGFGTAPFGDADIGGMGLSGQNDSGETGWRGIVVMQVQLFYAWQLYKLTRNKLVAAAIVLTSLVGGLAGIGTAIGVDVFREFAKLLRLKVLVSLWLNGFSRTDTVISRVTQLIVSNGLLTAIFAVAGIIAFRATILRNKSYHLIFDFPLWSLLVAVQLLR</sequence>
<dbReference type="HOGENOM" id="CLU_1384190_0_0_1"/>
<keyword evidence="3" id="KW-1185">Reference proteome</keyword>
<evidence type="ECO:0000256" key="1">
    <source>
        <dbReference type="SAM" id="Phobius"/>
    </source>
</evidence>
<feature type="transmembrane region" description="Helical" evidence="1">
    <location>
        <begin position="90"/>
        <end position="113"/>
    </location>
</feature>
<dbReference type="STRING" id="743788.S8DQA4"/>
<dbReference type="EMBL" id="KE504221">
    <property type="protein sequence ID" value="EPS94847.1"/>
    <property type="molecule type" value="Genomic_DNA"/>
</dbReference>
<dbReference type="OrthoDB" id="3183258at2759"/>
<keyword evidence="1" id="KW-0812">Transmembrane</keyword>
<protein>
    <submittedName>
        <fullName evidence="2">Uncharacterized protein</fullName>
    </submittedName>
</protein>
<dbReference type="InParanoid" id="S8DQA4"/>